<dbReference type="PATRIC" id="fig|1299321.3.peg.5821"/>
<keyword evidence="1" id="KW-0812">Transmembrane</keyword>
<evidence type="ECO:0000313" key="4">
    <source>
        <dbReference type="Proteomes" id="UP000023351"/>
    </source>
</evidence>
<dbReference type="InterPro" id="IPR040920">
    <property type="entry name" value="Arabino_trans_N"/>
</dbReference>
<dbReference type="InterPro" id="IPR027451">
    <property type="entry name" value="EmbABC_dom1"/>
</dbReference>
<proteinExistence type="predicted"/>
<gene>
    <name evidence="3" type="ORF">I540_6018</name>
</gene>
<dbReference type="EMBL" id="JAOJ01000003">
    <property type="protein sequence ID" value="EUA67496.1"/>
    <property type="molecule type" value="Genomic_DNA"/>
</dbReference>
<sequence>MTDTAAEARKLNIARWTATVFGLLGFVLSVSIPLLPVKVSTATLDWPQQGRLNNVTAPLISQTPMDMTVIVPCAVVNSAPADGAVILGTAPPEGKEAALQSLFVRVTKERLDITDRNVVIASVPRTKVASPDCRRIVITSSDKGTFATFEGLHGDGAEKSADLRSGFPDPNLRPQIVGVFTQLSGPAPRA</sequence>
<reference evidence="3 4" key="1">
    <citation type="submission" date="2013-12" db="EMBL/GenBank/DDBJ databases">
        <authorList>
            <person name="Zelazny A."/>
            <person name="Olivier K."/>
            <person name="Holland S."/>
            <person name="Lenaerts A."/>
            <person name="Ordway D."/>
            <person name="DeGroote M.A."/>
            <person name="Parker T."/>
            <person name="Sizemore C."/>
            <person name="Tallon L.J."/>
            <person name="Sadzewicz L.K."/>
            <person name="Sengamalay N."/>
            <person name="Fraser C.M."/>
            <person name="Hine E."/>
            <person name="Shefchek K.A."/>
            <person name="Das S.P."/>
            <person name="Tettelin H."/>
        </authorList>
    </citation>
    <scope>NUCLEOTIDE SEQUENCE [LARGE SCALE GENOMIC DNA]</scope>
    <source>
        <strain evidence="3 4">1513</strain>
    </source>
</reference>
<dbReference type="Gene3D" id="2.60.120.610">
    <property type="entry name" value="arabinofuranosyltransferase like domain"/>
    <property type="match status" value="1"/>
</dbReference>
<evidence type="ECO:0000313" key="3">
    <source>
        <dbReference type="EMBL" id="EUA67496.1"/>
    </source>
</evidence>
<dbReference type="Pfam" id="PF17689">
    <property type="entry name" value="Arabino_trans_N"/>
    <property type="match status" value="1"/>
</dbReference>
<feature type="transmembrane region" description="Helical" evidence="1">
    <location>
        <begin position="12"/>
        <end position="35"/>
    </location>
</feature>
<keyword evidence="1" id="KW-0472">Membrane</keyword>
<accession>X8DHF2</accession>
<evidence type="ECO:0000259" key="2">
    <source>
        <dbReference type="Pfam" id="PF17689"/>
    </source>
</evidence>
<feature type="domain" description="Arabinosyltransferas concanavalin like" evidence="2">
    <location>
        <begin position="39"/>
        <end position="187"/>
    </location>
</feature>
<protein>
    <submittedName>
        <fullName evidence="3">Mycobacterial cell wall arabinan synthesis family protein</fullName>
    </submittedName>
</protein>
<organism evidence="3 4">
    <name type="scientific">Mycobacteroides abscessus subsp. bolletii 1513</name>
    <dbReference type="NCBI Taxonomy" id="1299321"/>
    <lineage>
        <taxon>Bacteria</taxon>
        <taxon>Bacillati</taxon>
        <taxon>Actinomycetota</taxon>
        <taxon>Actinomycetes</taxon>
        <taxon>Mycobacteriales</taxon>
        <taxon>Mycobacteriaceae</taxon>
        <taxon>Mycobacteroides</taxon>
        <taxon>Mycobacteroides abscessus</taxon>
    </lineage>
</organism>
<dbReference type="AlphaFoldDB" id="X8DHF2"/>
<keyword evidence="1" id="KW-1133">Transmembrane helix</keyword>
<comment type="caution">
    <text evidence="3">The sequence shown here is derived from an EMBL/GenBank/DDBJ whole genome shotgun (WGS) entry which is preliminary data.</text>
</comment>
<name>X8DHF2_9MYCO</name>
<evidence type="ECO:0000256" key="1">
    <source>
        <dbReference type="SAM" id="Phobius"/>
    </source>
</evidence>
<dbReference type="Proteomes" id="UP000023351">
    <property type="component" value="Unassembled WGS sequence"/>
</dbReference>